<evidence type="ECO:0000256" key="3">
    <source>
        <dbReference type="ARBA" id="ARBA00023139"/>
    </source>
</evidence>
<keyword evidence="4 6" id="KW-0449">Lipoprotein</keyword>
<protein>
    <submittedName>
        <fullName evidence="6">Lipoprotein</fullName>
    </submittedName>
</protein>
<dbReference type="Proteomes" id="UP000032068">
    <property type="component" value="Unassembled WGS sequence"/>
</dbReference>
<dbReference type="Gene3D" id="2.40.128.200">
    <property type="match status" value="1"/>
</dbReference>
<dbReference type="PROSITE" id="PS51257">
    <property type="entry name" value="PROKAR_LIPOPROTEIN"/>
    <property type="match status" value="1"/>
</dbReference>
<dbReference type="Pfam" id="PF09864">
    <property type="entry name" value="MliC"/>
    <property type="match status" value="1"/>
</dbReference>
<dbReference type="EMBL" id="JXQW01000006">
    <property type="protein sequence ID" value="KIQ05279.1"/>
    <property type="molecule type" value="Genomic_DNA"/>
</dbReference>
<comment type="caution">
    <text evidence="6">The sequence shown here is derived from an EMBL/GenBank/DDBJ whole genome shotgun (WGS) entry which is preliminary data.</text>
</comment>
<organism evidence="6 7">
    <name type="scientific">Pseudomonas fulva</name>
    <dbReference type="NCBI Taxonomy" id="47880"/>
    <lineage>
        <taxon>Bacteria</taxon>
        <taxon>Pseudomonadati</taxon>
        <taxon>Pseudomonadota</taxon>
        <taxon>Gammaproteobacteria</taxon>
        <taxon>Pseudomonadales</taxon>
        <taxon>Pseudomonadaceae</taxon>
        <taxon>Pseudomonas</taxon>
    </lineage>
</organism>
<evidence type="ECO:0000256" key="1">
    <source>
        <dbReference type="ARBA" id="ARBA00022729"/>
    </source>
</evidence>
<dbReference type="InterPro" id="IPR036328">
    <property type="entry name" value="MliC_sf"/>
</dbReference>
<dbReference type="SUPFAM" id="SSF141488">
    <property type="entry name" value="YdhA-like"/>
    <property type="match status" value="1"/>
</dbReference>
<name>A0A0D0L390_9PSED</name>
<accession>A0A0D0L390</accession>
<evidence type="ECO:0000313" key="6">
    <source>
        <dbReference type="EMBL" id="KIQ05279.1"/>
    </source>
</evidence>
<evidence type="ECO:0000313" key="7">
    <source>
        <dbReference type="Proteomes" id="UP000032068"/>
    </source>
</evidence>
<evidence type="ECO:0000256" key="4">
    <source>
        <dbReference type="ARBA" id="ARBA00023288"/>
    </source>
</evidence>
<dbReference type="AlphaFoldDB" id="A0A0D0L390"/>
<reference evidence="6 7" key="1">
    <citation type="submission" date="2014-12" db="EMBL/GenBank/DDBJ databases">
        <title>16Stimator: statistical estimation of ribosomal gene copy numbers from draft genome assemblies.</title>
        <authorList>
            <person name="Perisin M.A."/>
            <person name="Vetter M."/>
            <person name="Gilbert J.A."/>
            <person name="Bergelson J."/>
        </authorList>
    </citation>
    <scope>NUCLEOTIDE SEQUENCE [LARGE SCALE GENOMIC DNA]</scope>
    <source>
        <strain evidence="6 7">MEJ086</strain>
    </source>
</reference>
<sequence>MNLYKGAAVSLGLVMLAGCAGKEYADSQEWNRWVCDSQAEVFWRYADSTHEKVDVRMGGSDVVHRLSQEPAGSGVLYSDGTLSFHTKGEEGLIYRTANDDLLGRGCKAP</sequence>
<keyword evidence="1" id="KW-0732">Signal</keyword>
<evidence type="ECO:0000256" key="2">
    <source>
        <dbReference type="ARBA" id="ARBA00023136"/>
    </source>
</evidence>
<gene>
    <name evidence="6" type="ORF">RU08_03550</name>
</gene>
<dbReference type="RefSeq" id="WP_042552426.1">
    <property type="nucleotide sequence ID" value="NZ_JXQW01000006.1"/>
</dbReference>
<dbReference type="InterPro" id="IPR018660">
    <property type="entry name" value="MliC"/>
</dbReference>
<proteinExistence type="predicted"/>
<keyword evidence="2" id="KW-0472">Membrane</keyword>
<dbReference type="OrthoDB" id="6980573at2"/>
<evidence type="ECO:0000259" key="5">
    <source>
        <dbReference type="Pfam" id="PF09864"/>
    </source>
</evidence>
<feature type="domain" description="C-type lysozyme inhibitor" evidence="5">
    <location>
        <begin position="33"/>
        <end position="100"/>
    </location>
</feature>
<keyword evidence="3" id="KW-0564">Palmitate</keyword>